<gene>
    <name evidence="1" type="ORF">NPIL_602371</name>
</gene>
<evidence type="ECO:0000313" key="2">
    <source>
        <dbReference type="Proteomes" id="UP000887013"/>
    </source>
</evidence>
<name>A0A8X6U637_NEPPI</name>
<evidence type="ECO:0000313" key="1">
    <source>
        <dbReference type="EMBL" id="GFT78491.1"/>
    </source>
</evidence>
<reference evidence="1" key="1">
    <citation type="submission" date="2020-08" db="EMBL/GenBank/DDBJ databases">
        <title>Multicomponent nature underlies the extraordinary mechanical properties of spider dragline silk.</title>
        <authorList>
            <person name="Kono N."/>
            <person name="Nakamura H."/>
            <person name="Mori M."/>
            <person name="Yoshida Y."/>
            <person name="Ohtoshi R."/>
            <person name="Malay A.D."/>
            <person name="Moran D.A.P."/>
            <person name="Tomita M."/>
            <person name="Numata K."/>
            <person name="Arakawa K."/>
        </authorList>
    </citation>
    <scope>NUCLEOTIDE SEQUENCE</scope>
</reference>
<protein>
    <submittedName>
        <fullName evidence="1">Uncharacterized protein</fullName>
    </submittedName>
</protein>
<comment type="caution">
    <text evidence="1">The sequence shown here is derived from an EMBL/GenBank/DDBJ whole genome shotgun (WGS) entry which is preliminary data.</text>
</comment>
<dbReference type="AlphaFoldDB" id="A0A8X6U637"/>
<proteinExistence type="predicted"/>
<sequence length="76" mass="8696">MASDAYRKRMMLCFGAYRMREEVGMESSPPEKKNIGVPSISRRNSVRDLKPVQQDACPDYQIFHVSFSNIRGLSPD</sequence>
<dbReference type="EMBL" id="BMAW01118197">
    <property type="protein sequence ID" value="GFT78491.1"/>
    <property type="molecule type" value="Genomic_DNA"/>
</dbReference>
<keyword evidence="2" id="KW-1185">Reference proteome</keyword>
<dbReference type="Proteomes" id="UP000887013">
    <property type="component" value="Unassembled WGS sequence"/>
</dbReference>
<accession>A0A8X6U637</accession>
<organism evidence="1 2">
    <name type="scientific">Nephila pilipes</name>
    <name type="common">Giant wood spider</name>
    <name type="synonym">Nephila maculata</name>
    <dbReference type="NCBI Taxonomy" id="299642"/>
    <lineage>
        <taxon>Eukaryota</taxon>
        <taxon>Metazoa</taxon>
        <taxon>Ecdysozoa</taxon>
        <taxon>Arthropoda</taxon>
        <taxon>Chelicerata</taxon>
        <taxon>Arachnida</taxon>
        <taxon>Araneae</taxon>
        <taxon>Araneomorphae</taxon>
        <taxon>Entelegynae</taxon>
        <taxon>Araneoidea</taxon>
        <taxon>Nephilidae</taxon>
        <taxon>Nephila</taxon>
    </lineage>
</organism>